<organism evidence="1 2">
    <name type="scientific">Kitasatospora herbaricolor</name>
    <dbReference type="NCBI Taxonomy" id="68217"/>
    <lineage>
        <taxon>Bacteria</taxon>
        <taxon>Bacillati</taxon>
        <taxon>Actinomycetota</taxon>
        <taxon>Actinomycetes</taxon>
        <taxon>Kitasatosporales</taxon>
        <taxon>Streptomycetaceae</taxon>
        <taxon>Kitasatospora</taxon>
    </lineage>
</organism>
<name>A0ABZ1W282_9ACTN</name>
<dbReference type="Proteomes" id="UP001432014">
    <property type="component" value="Chromosome"/>
</dbReference>
<dbReference type="RefSeq" id="WP_329500540.1">
    <property type="nucleotide sequence ID" value="NZ_CP108460.1"/>
</dbReference>
<reference evidence="1 2" key="1">
    <citation type="submission" date="2022-10" db="EMBL/GenBank/DDBJ databases">
        <title>The complete genomes of actinobacterial strains from the NBC collection.</title>
        <authorList>
            <person name="Joergensen T.S."/>
            <person name="Alvarez Arevalo M."/>
            <person name="Sterndorff E.B."/>
            <person name="Faurdal D."/>
            <person name="Vuksanovic O."/>
            <person name="Mourched A.-S."/>
            <person name="Charusanti P."/>
            <person name="Shaw S."/>
            <person name="Blin K."/>
            <person name="Weber T."/>
        </authorList>
    </citation>
    <scope>NUCLEOTIDE SEQUENCE [LARGE SCALE GENOMIC DNA]</scope>
    <source>
        <strain evidence="1 2">NBC_01247</strain>
    </source>
</reference>
<protein>
    <submittedName>
        <fullName evidence="1">Uncharacterized protein</fullName>
    </submittedName>
</protein>
<evidence type="ECO:0000313" key="1">
    <source>
        <dbReference type="EMBL" id="WUS54932.1"/>
    </source>
</evidence>
<proteinExistence type="predicted"/>
<sequence>MARSRDLQTLIDTVEAVTGEMMPVPEPVARRALSVVASYARDADDCRQILQALGLIPEDEKAGDAEAVDE</sequence>
<evidence type="ECO:0000313" key="2">
    <source>
        <dbReference type="Proteomes" id="UP001432014"/>
    </source>
</evidence>
<keyword evidence="2" id="KW-1185">Reference proteome</keyword>
<dbReference type="EMBL" id="CP108482">
    <property type="protein sequence ID" value="WUS54932.1"/>
    <property type="molecule type" value="Genomic_DNA"/>
</dbReference>
<gene>
    <name evidence="1" type="ORF">OG469_05040</name>
</gene>
<accession>A0ABZ1W282</accession>